<evidence type="ECO:0000313" key="2">
    <source>
        <dbReference type="EMBL" id="TMI81784.1"/>
    </source>
</evidence>
<organism evidence="2 3">
    <name type="scientific">Candidatus Segetimicrobium genomatis</name>
    <dbReference type="NCBI Taxonomy" id="2569760"/>
    <lineage>
        <taxon>Bacteria</taxon>
        <taxon>Bacillati</taxon>
        <taxon>Candidatus Sysuimicrobiota</taxon>
        <taxon>Candidatus Sysuimicrobiia</taxon>
        <taxon>Candidatus Sysuimicrobiales</taxon>
        <taxon>Candidatus Segetimicrobiaceae</taxon>
        <taxon>Candidatus Segetimicrobium</taxon>
    </lineage>
</organism>
<sequence>MTMAGARPPPYWSTQPARSCPSGSRPSSCPLPICSLLCPWSLRWSMAGAALRVSSCSTGVCRSGLATTATSRWVGRIGLRAFPHRDSGIRPVCFPGLNLDTRSTRRDQLSEMRILWVKVGGIWPVNTGGRIRSFHIISELARRHRVTLLTTHRPGEDPHGLASRLSQCERVVSVPHAAPKAGETRFALALLGSWPSPLPVDLWKWRVPALRAEAGRLAGAGAVDLCVADFLTAVPNVPLTGPAPIVLFEHNVEHMIWKRLSEIETRRWRRALLEVEWRKMRRYEAHACARANATIAVSDADRALLAANAPGARVFAISTGVDTSHFAPNGIPEAPAHLVFTGSMDWYPNEDAVLHLVNTILPSIRREIPGVSVTVAGRNPSPRVVEAAGEAGVRVTGTVDDIRPYIAEAAVYVVPLRVGGGTRLKIFEALAMAKGVVSTSVGAEGLPLVPGAHFLRADDPAEFARAVTSLLRDPARRRALGAAGRRFVEERYSWAKVAAEFETRCHEVVADAR</sequence>
<dbReference type="PANTHER" id="PTHR12526">
    <property type="entry name" value="GLYCOSYLTRANSFERASE"/>
    <property type="match status" value="1"/>
</dbReference>
<dbReference type="SUPFAM" id="SSF53756">
    <property type="entry name" value="UDP-Glycosyltransferase/glycogen phosphorylase"/>
    <property type="match status" value="1"/>
</dbReference>
<evidence type="ECO:0000313" key="3">
    <source>
        <dbReference type="Proteomes" id="UP000320048"/>
    </source>
</evidence>
<dbReference type="PANTHER" id="PTHR12526:SF600">
    <property type="entry name" value="GLYCOSYL TRANSFERASE GROUP 1"/>
    <property type="match status" value="1"/>
</dbReference>
<feature type="domain" description="Glycosyltransferase subfamily 4-like N-terminal" evidence="1">
    <location>
        <begin position="134"/>
        <end position="324"/>
    </location>
</feature>
<dbReference type="Gene3D" id="3.40.50.2000">
    <property type="entry name" value="Glycogen Phosphorylase B"/>
    <property type="match status" value="2"/>
</dbReference>
<reference evidence="2 3" key="1">
    <citation type="journal article" date="2019" name="Nat. Microbiol.">
        <title>Mediterranean grassland soil C-N compound turnover is dependent on rainfall and depth, and is mediated by genomically divergent microorganisms.</title>
        <authorList>
            <person name="Diamond S."/>
            <person name="Andeer P.F."/>
            <person name="Li Z."/>
            <person name="Crits-Christoph A."/>
            <person name="Burstein D."/>
            <person name="Anantharaman K."/>
            <person name="Lane K.R."/>
            <person name="Thomas B.C."/>
            <person name="Pan C."/>
            <person name="Northen T.R."/>
            <person name="Banfield J.F."/>
        </authorList>
    </citation>
    <scope>NUCLEOTIDE SEQUENCE [LARGE SCALE GENOMIC DNA]</scope>
    <source>
        <strain evidence="2">NP_7</strain>
    </source>
</reference>
<dbReference type="AlphaFoldDB" id="A0A537JE15"/>
<protein>
    <submittedName>
        <fullName evidence="2">Glycosyltransferase</fullName>
    </submittedName>
</protein>
<dbReference type="Proteomes" id="UP000320048">
    <property type="component" value="Unassembled WGS sequence"/>
</dbReference>
<comment type="caution">
    <text evidence="2">The sequence shown here is derived from an EMBL/GenBank/DDBJ whole genome shotgun (WGS) entry which is preliminary data.</text>
</comment>
<accession>A0A537JE15</accession>
<dbReference type="InterPro" id="IPR028098">
    <property type="entry name" value="Glyco_trans_4-like_N"/>
</dbReference>
<dbReference type="CDD" id="cd03801">
    <property type="entry name" value="GT4_PimA-like"/>
    <property type="match status" value="1"/>
</dbReference>
<name>A0A537JE15_9BACT</name>
<evidence type="ECO:0000259" key="1">
    <source>
        <dbReference type="Pfam" id="PF13439"/>
    </source>
</evidence>
<dbReference type="Pfam" id="PF13692">
    <property type="entry name" value="Glyco_trans_1_4"/>
    <property type="match status" value="1"/>
</dbReference>
<dbReference type="Pfam" id="PF13439">
    <property type="entry name" value="Glyco_transf_4"/>
    <property type="match status" value="1"/>
</dbReference>
<keyword evidence="2" id="KW-0808">Transferase</keyword>
<gene>
    <name evidence="2" type="ORF">E6H04_05985</name>
</gene>
<dbReference type="EMBL" id="VBAO01000156">
    <property type="protein sequence ID" value="TMI81784.1"/>
    <property type="molecule type" value="Genomic_DNA"/>
</dbReference>
<proteinExistence type="predicted"/>
<dbReference type="GO" id="GO:0016757">
    <property type="term" value="F:glycosyltransferase activity"/>
    <property type="evidence" value="ECO:0007669"/>
    <property type="project" value="TreeGrafter"/>
</dbReference>